<protein>
    <submittedName>
        <fullName evidence="2">DUF819 family protein</fullName>
    </submittedName>
</protein>
<keyword evidence="1" id="KW-1133">Transmembrane helix</keyword>
<proteinExistence type="predicted"/>
<evidence type="ECO:0000313" key="3">
    <source>
        <dbReference type="Proteomes" id="UP001168528"/>
    </source>
</evidence>
<dbReference type="EMBL" id="JAUKPO010000030">
    <property type="protein sequence ID" value="MDO1450457.1"/>
    <property type="molecule type" value="Genomic_DNA"/>
</dbReference>
<feature type="transmembrane region" description="Helical" evidence="1">
    <location>
        <begin position="72"/>
        <end position="92"/>
    </location>
</feature>
<organism evidence="2 3">
    <name type="scientific">Rhodocytophaga aerolata</name>
    <dbReference type="NCBI Taxonomy" id="455078"/>
    <lineage>
        <taxon>Bacteria</taxon>
        <taxon>Pseudomonadati</taxon>
        <taxon>Bacteroidota</taxon>
        <taxon>Cytophagia</taxon>
        <taxon>Cytophagales</taxon>
        <taxon>Rhodocytophagaceae</taxon>
        <taxon>Rhodocytophaga</taxon>
    </lineage>
</organism>
<evidence type="ECO:0000313" key="2">
    <source>
        <dbReference type="EMBL" id="MDO1450457.1"/>
    </source>
</evidence>
<feature type="transmembrane region" description="Helical" evidence="1">
    <location>
        <begin position="173"/>
        <end position="197"/>
    </location>
</feature>
<feature type="transmembrane region" description="Helical" evidence="1">
    <location>
        <begin position="360"/>
        <end position="381"/>
    </location>
</feature>
<sequence>MNEATTQGPLITNDAVIFGILILILLFVFETSNRTTGFWAKLYKYVPSLLFCYFVPAILNSLNIISGEQSKLYSIATNYFLPASLVLLTVSMDLKAIAGLGPKALIMFLTGTASIMIGGPLAILIVAAIDPSIVGGSGPDAVWRGLSTIAGSWIGGGANQIAMKEIFQPSDDLFSAIIAVDVIAAYFWMGLLLYGAGISKTLDTKMKADTSAIDAVRIKLENYSTSIMRIPSLLDLVRLVAMAFISTAIAHLIADLVVPWIAVNAPYLDKFSLTSKLFWIVLLTTTFGLALSLTKARNLEGAGASRVGTLLLYILVVVIGMQMNLAAIANSPGLLIVGAVWMFIHAMCMLLVARLIRAPFFFTAVGSMANVGGATSAPVIASAFHPSLATVGVLLAVLGYALGTYGAYLSALVMQVVAP</sequence>
<comment type="caution">
    <text evidence="2">The sequence shown here is derived from an EMBL/GenBank/DDBJ whole genome shotgun (WGS) entry which is preliminary data.</text>
</comment>
<feature type="transmembrane region" description="Helical" evidence="1">
    <location>
        <begin position="45"/>
        <end position="66"/>
    </location>
</feature>
<keyword evidence="1" id="KW-0472">Membrane</keyword>
<feature type="transmembrane region" description="Helical" evidence="1">
    <location>
        <begin position="393"/>
        <end position="418"/>
    </location>
</feature>
<feature type="transmembrane region" description="Helical" evidence="1">
    <location>
        <begin position="277"/>
        <end position="296"/>
    </location>
</feature>
<dbReference type="Pfam" id="PF05684">
    <property type="entry name" value="DUF819"/>
    <property type="match status" value="1"/>
</dbReference>
<feature type="transmembrane region" description="Helical" evidence="1">
    <location>
        <begin position="236"/>
        <end position="262"/>
    </location>
</feature>
<feature type="transmembrane region" description="Helical" evidence="1">
    <location>
        <begin position="15"/>
        <end position="33"/>
    </location>
</feature>
<reference evidence="2" key="1">
    <citation type="submission" date="2023-07" db="EMBL/GenBank/DDBJ databases">
        <title>The genome sequence of Rhodocytophaga aerolata KACC 12507.</title>
        <authorList>
            <person name="Zhang X."/>
        </authorList>
    </citation>
    <scope>NUCLEOTIDE SEQUENCE</scope>
    <source>
        <strain evidence="2">KACC 12507</strain>
    </source>
</reference>
<accession>A0ABT8RED5</accession>
<dbReference type="Proteomes" id="UP001168528">
    <property type="component" value="Unassembled WGS sequence"/>
</dbReference>
<feature type="transmembrane region" description="Helical" evidence="1">
    <location>
        <begin position="334"/>
        <end position="353"/>
    </location>
</feature>
<dbReference type="PANTHER" id="PTHR34289:SF8">
    <property type="entry name" value="DUF819 DOMAIN-CONTAINING PROTEIN"/>
    <property type="match status" value="1"/>
</dbReference>
<gene>
    <name evidence="2" type="ORF">Q0590_29550</name>
</gene>
<feature type="transmembrane region" description="Helical" evidence="1">
    <location>
        <begin position="308"/>
        <end position="328"/>
    </location>
</feature>
<dbReference type="RefSeq" id="WP_302041257.1">
    <property type="nucleotide sequence ID" value="NZ_JAUKPO010000030.1"/>
</dbReference>
<feature type="transmembrane region" description="Helical" evidence="1">
    <location>
        <begin position="104"/>
        <end position="129"/>
    </location>
</feature>
<name>A0ABT8RED5_9BACT</name>
<dbReference type="InterPro" id="IPR008537">
    <property type="entry name" value="DUF819"/>
</dbReference>
<keyword evidence="1" id="KW-0812">Transmembrane</keyword>
<keyword evidence="3" id="KW-1185">Reference proteome</keyword>
<dbReference type="PANTHER" id="PTHR34289">
    <property type="entry name" value="PROTEIN, PUTATIVE (DUF819)-RELATED"/>
    <property type="match status" value="1"/>
</dbReference>
<evidence type="ECO:0000256" key="1">
    <source>
        <dbReference type="SAM" id="Phobius"/>
    </source>
</evidence>